<dbReference type="AlphaFoldDB" id="A0A7Y9XYC4"/>
<dbReference type="Gene3D" id="2.40.160.210">
    <property type="entry name" value="Acyl-CoA thioesterase, double hotdog domain"/>
    <property type="match status" value="1"/>
</dbReference>
<dbReference type="GO" id="GO:0006637">
    <property type="term" value="P:acyl-CoA metabolic process"/>
    <property type="evidence" value="ECO:0007669"/>
    <property type="project" value="InterPro"/>
</dbReference>
<name>A0A7Y9XYC4_9SPHN</name>
<dbReference type="EMBL" id="JACBZF010000002">
    <property type="protein sequence ID" value="NYH95281.1"/>
    <property type="molecule type" value="Genomic_DNA"/>
</dbReference>
<feature type="domain" description="Acyl-CoA thioesterase 2 C-terminal" evidence="3">
    <location>
        <begin position="160"/>
        <end position="288"/>
    </location>
</feature>
<evidence type="ECO:0000313" key="5">
    <source>
        <dbReference type="EMBL" id="NYH95281.1"/>
    </source>
</evidence>
<dbReference type="PANTHER" id="PTHR11066">
    <property type="entry name" value="ACYL-COA THIOESTERASE"/>
    <property type="match status" value="1"/>
</dbReference>
<dbReference type="InterPro" id="IPR029069">
    <property type="entry name" value="HotDog_dom_sf"/>
</dbReference>
<sequence>MRRFDQRIFDRRWELDIVDLLALEDVGQDRFVAPRNQPNAYGTLYGGQIAAQALTAADRTVPEGRKVHSLHSYFLRAGDNDKRVDYDVERTRDGGRFSTRRVTASQQGRIIFSMECSYRSGTHGFSHFREQHATQSAEDALAPEDIRAMVSEEHASFLGLFAGNYPVELRLPGTAGYFETAPEAKRHYWLRAPGAGRVSDPAVHRQIFTFLSDFMLVGVPLVPHTVALPGPHLFVASLDHNVWFHRDIRCDEWLLFETEGPNAHEGVNLAQGHVYDTKGVLVATVAQEALQIPQDGDQE</sequence>
<dbReference type="CDD" id="cd03445">
    <property type="entry name" value="Thioesterase_II_repeat2"/>
    <property type="match status" value="1"/>
</dbReference>
<comment type="similarity">
    <text evidence="1">Belongs to the C/M/P thioester hydrolase family.</text>
</comment>
<proteinExistence type="inferred from homology"/>
<dbReference type="Pfam" id="PF02551">
    <property type="entry name" value="Acyl_CoA_thio"/>
    <property type="match status" value="1"/>
</dbReference>
<dbReference type="PANTHER" id="PTHR11066:SF34">
    <property type="entry name" value="ACYL-COENZYME A THIOESTERASE 8"/>
    <property type="match status" value="1"/>
</dbReference>
<dbReference type="InterPro" id="IPR003703">
    <property type="entry name" value="Acyl_CoA_thio"/>
</dbReference>
<dbReference type="GO" id="GO:0047617">
    <property type="term" value="F:fatty acyl-CoA hydrolase activity"/>
    <property type="evidence" value="ECO:0007669"/>
    <property type="project" value="InterPro"/>
</dbReference>
<dbReference type="InterPro" id="IPR049449">
    <property type="entry name" value="TesB_ACOT8-like_N"/>
</dbReference>
<dbReference type="CDD" id="cd03444">
    <property type="entry name" value="Thioesterase_II_repeat1"/>
    <property type="match status" value="1"/>
</dbReference>
<reference evidence="5 6" key="1">
    <citation type="submission" date="2020-07" db="EMBL/GenBank/DDBJ databases">
        <title>Genomic Encyclopedia of Type Strains, Phase IV (KMG-IV): sequencing the most valuable type-strain genomes for metagenomic binning, comparative biology and taxonomic classification.</title>
        <authorList>
            <person name="Goeker M."/>
        </authorList>
    </citation>
    <scope>NUCLEOTIDE SEQUENCE [LARGE SCALE GENOMIC DNA]</scope>
    <source>
        <strain evidence="5 6">DSM 29043</strain>
    </source>
</reference>
<dbReference type="SUPFAM" id="SSF54637">
    <property type="entry name" value="Thioesterase/thiol ester dehydrase-isomerase"/>
    <property type="match status" value="2"/>
</dbReference>
<feature type="domain" description="Acyl-CoA thioesterase-like N-terminal HotDog" evidence="4">
    <location>
        <begin position="40"/>
        <end position="114"/>
    </location>
</feature>
<dbReference type="EC" id="3.1.2.-" evidence="5"/>
<evidence type="ECO:0000313" key="6">
    <source>
        <dbReference type="Proteomes" id="UP000522081"/>
    </source>
</evidence>
<evidence type="ECO:0000256" key="2">
    <source>
        <dbReference type="ARBA" id="ARBA00022801"/>
    </source>
</evidence>
<evidence type="ECO:0000256" key="1">
    <source>
        <dbReference type="ARBA" id="ARBA00006538"/>
    </source>
</evidence>
<evidence type="ECO:0000259" key="4">
    <source>
        <dbReference type="Pfam" id="PF13622"/>
    </source>
</evidence>
<gene>
    <name evidence="5" type="ORF">FHS75_001600</name>
</gene>
<dbReference type="RefSeq" id="WP_179407147.1">
    <property type="nucleotide sequence ID" value="NZ_BMGF01000002.1"/>
</dbReference>
<dbReference type="InterPro" id="IPR025652">
    <property type="entry name" value="TesB_C"/>
</dbReference>
<comment type="caution">
    <text evidence="5">The sequence shown here is derived from an EMBL/GenBank/DDBJ whole genome shotgun (WGS) entry which is preliminary data.</text>
</comment>
<accession>A0A7Y9XYC4</accession>
<dbReference type="GO" id="GO:0009062">
    <property type="term" value="P:fatty acid catabolic process"/>
    <property type="evidence" value="ECO:0007669"/>
    <property type="project" value="TreeGrafter"/>
</dbReference>
<keyword evidence="2 5" id="KW-0378">Hydrolase</keyword>
<dbReference type="InterPro" id="IPR042171">
    <property type="entry name" value="Acyl-CoA_hotdog"/>
</dbReference>
<dbReference type="Proteomes" id="UP000522081">
    <property type="component" value="Unassembled WGS sequence"/>
</dbReference>
<organism evidence="5 6">
    <name type="scientific">Novosphingobium marinum</name>
    <dbReference type="NCBI Taxonomy" id="1514948"/>
    <lineage>
        <taxon>Bacteria</taxon>
        <taxon>Pseudomonadati</taxon>
        <taxon>Pseudomonadota</taxon>
        <taxon>Alphaproteobacteria</taxon>
        <taxon>Sphingomonadales</taxon>
        <taxon>Sphingomonadaceae</taxon>
        <taxon>Novosphingobium</taxon>
    </lineage>
</organism>
<dbReference type="Pfam" id="PF13622">
    <property type="entry name" value="4HBT_3"/>
    <property type="match status" value="1"/>
</dbReference>
<evidence type="ECO:0000259" key="3">
    <source>
        <dbReference type="Pfam" id="PF02551"/>
    </source>
</evidence>
<protein>
    <submittedName>
        <fullName evidence="5">Acyl-CoA thioesterase-2</fullName>
        <ecNumber evidence="5">3.1.2.-</ecNumber>
    </submittedName>
</protein>
<keyword evidence="6" id="KW-1185">Reference proteome</keyword>